<dbReference type="GeneTree" id="ENSGT00940000160938"/>
<dbReference type="InterPro" id="IPR055408">
    <property type="entry name" value="HEAT_MROH2B-like"/>
</dbReference>
<dbReference type="InterPro" id="IPR045206">
    <property type="entry name" value="Maestro_heat-like_prot"/>
</dbReference>
<accession>A0A6I8PIP1</accession>
<keyword evidence="1" id="KW-0677">Repeat</keyword>
<dbReference type="AlphaFoldDB" id="A0A6I8PIP1"/>
<evidence type="ECO:0000313" key="5">
    <source>
        <dbReference type="Proteomes" id="UP000002279"/>
    </source>
</evidence>
<dbReference type="PANTHER" id="PTHR23120">
    <property type="entry name" value="MAESTRO-RELATED HEAT DOMAIN-CONTAINING"/>
    <property type="match status" value="1"/>
</dbReference>
<evidence type="ECO:0000256" key="1">
    <source>
        <dbReference type="ARBA" id="ARBA00022737"/>
    </source>
</evidence>
<dbReference type="InterPro" id="IPR056282">
    <property type="entry name" value="MROH2B-like_N_HEAT"/>
</dbReference>
<dbReference type="Pfam" id="PF23210">
    <property type="entry name" value="HEAT_Maestro_2"/>
    <property type="match status" value="1"/>
</dbReference>
<dbReference type="Bgee" id="ENSOANG00000006709">
    <property type="expression patterns" value="Expressed in testis"/>
</dbReference>
<dbReference type="Pfam" id="PF23221">
    <property type="entry name" value="HEAT_MROH2B_1st"/>
    <property type="match status" value="1"/>
</dbReference>
<name>A0A6I8PIP1_ORNAN</name>
<evidence type="ECO:0000313" key="4">
    <source>
        <dbReference type="Ensembl" id="ENSOANP00000051769.1"/>
    </source>
</evidence>
<protein>
    <submittedName>
        <fullName evidence="4">Uncharacterized protein</fullName>
    </submittedName>
</protein>
<reference evidence="4" key="3">
    <citation type="submission" date="2025-09" db="UniProtKB">
        <authorList>
            <consortium name="Ensembl"/>
        </authorList>
    </citation>
    <scope>IDENTIFICATION</scope>
    <source>
        <strain evidence="4">Glennie</strain>
    </source>
</reference>
<dbReference type="OMA" id="FTCFQSV"/>
<dbReference type="Ensembl" id="ENSOANT00000054693.1">
    <property type="protein sequence ID" value="ENSOANP00000051769.1"/>
    <property type="gene ID" value="ENSOANG00000006709.3"/>
</dbReference>
<evidence type="ECO:0000259" key="3">
    <source>
        <dbReference type="Pfam" id="PF23221"/>
    </source>
</evidence>
<proteinExistence type="predicted"/>
<sequence>MSAKHKFRILGVLERIIRGARKLSAKWDQTLIRLALENMTKITELKDAYQNAASNILVALYAHSKQLVTHKLEEEFLTGTFPHRSLLYTMGTISSSGRCFLICRFSPFLPFQAFLFTYYGMTLRASNNSALVRKHLRSLLGVSHQSPAHREGVALTLGLVANRHLTDAWAVLDEFGRMGPQRKCWSHLSHQVPDPINQSVSVSQPFSSQLAMTRSMSDSQDVQLKWMGSTILLSYGQIAAKAKEMILPWVDNIASRMVNYFHCSIWDDSLKQSFLVATLMLVRAISRTEGAQSYAFHQAQELTRCLVTLVEKEPLDSLCTSARQQAMLIIADLSKLRPALEPKKKSHLLFTCFRSVFTLPPMEMLEKHTCLLANPPDVQVNHPATPSQPTVLSRALAPSGVFSEHLWAFWIPPAVRVRVQP</sequence>
<dbReference type="Proteomes" id="UP000002279">
    <property type="component" value="Chromosome 4"/>
</dbReference>
<dbReference type="PANTHER" id="PTHR23120:SF6">
    <property type="entry name" value="MAESTRO HEAT-LIKE REPEAT FAMILY MEMBER 5"/>
    <property type="match status" value="1"/>
</dbReference>
<reference evidence="4" key="2">
    <citation type="submission" date="2025-08" db="UniProtKB">
        <authorList>
            <consortium name="Ensembl"/>
        </authorList>
    </citation>
    <scope>IDENTIFICATION</scope>
    <source>
        <strain evidence="4">Glennie</strain>
    </source>
</reference>
<organism evidence="4 5">
    <name type="scientific">Ornithorhynchus anatinus</name>
    <name type="common">Duckbill platypus</name>
    <dbReference type="NCBI Taxonomy" id="9258"/>
    <lineage>
        <taxon>Eukaryota</taxon>
        <taxon>Metazoa</taxon>
        <taxon>Chordata</taxon>
        <taxon>Craniata</taxon>
        <taxon>Vertebrata</taxon>
        <taxon>Euteleostomi</taxon>
        <taxon>Mammalia</taxon>
        <taxon>Monotremata</taxon>
        <taxon>Ornithorhynchidae</taxon>
        <taxon>Ornithorhynchus</taxon>
    </lineage>
</organism>
<keyword evidence="5" id="KW-1185">Reference proteome</keyword>
<dbReference type="InParanoid" id="A0A6I8PIP1"/>
<feature type="domain" description="MROH2B-like N-terminal HEAT-repeats" evidence="3">
    <location>
        <begin position="2"/>
        <end position="96"/>
    </location>
</feature>
<evidence type="ECO:0000259" key="2">
    <source>
        <dbReference type="Pfam" id="PF23210"/>
    </source>
</evidence>
<reference evidence="4 5" key="1">
    <citation type="journal article" date="2008" name="Nature">
        <title>Genome analysis of the platypus reveals unique signatures of evolution.</title>
        <authorList>
            <person name="Warren W.C."/>
            <person name="Hillier L.W."/>
            <person name="Marshall Graves J.A."/>
            <person name="Birney E."/>
            <person name="Ponting C.P."/>
            <person name="Grutzner F."/>
            <person name="Belov K."/>
            <person name="Miller W."/>
            <person name="Clarke L."/>
            <person name="Chinwalla A.T."/>
            <person name="Yang S.P."/>
            <person name="Heger A."/>
            <person name="Locke D.P."/>
            <person name="Miethke P."/>
            <person name="Waters P.D."/>
            <person name="Veyrunes F."/>
            <person name="Fulton L."/>
            <person name="Fulton B."/>
            <person name="Graves T."/>
            <person name="Wallis J."/>
            <person name="Puente X.S."/>
            <person name="Lopez-Otin C."/>
            <person name="Ordonez G.R."/>
            <person name="Eichler E.E."/>
            <person name="Chen L."/>
            <person name="Cheng Z."/>
            <person name="Deakin J.E."/>
            <person name="Alsop A."/>
            <person name="Thompson K."/>
            <person name="Kirby P."/>
            <person name="Papenfuss A.T."/>
            <person name="Wakefield M.J."/>
            <person name="Olender T."/>
            <person name="Lancet D."/>
            <person name="Huttley G.A."/>
            <person name="Smit A.F."/>
            <person name="Pask A."/>
            <person name="Temple-Smith P."/>
            <person name="Batzer M.A."/>
            <person name="Walker J.A."/>
            <person name="Konkel M.K."/>
            <person name="Harris R.S."/>
            <person name="Whittington C.M."/>
            <person name="Wong E.S."/>
            <person name="Gemmell N.J."/>
            <person name="Buschiazzo E."/>
            <person name="Vargas Jentzsch I.M."/>
            <person name="Merkel A."/>
            <person name="Schmitz J."/>
            <person name="Zemann A."/>
            <person name="Churakov G."/>
            <person name="Kriegs J.O."/>
            <person name="Brosius J."/>
            <person name="Murchison E.P."/>
            <person name="Sachidanandam R."/>
            <person name="Smith C."/>
            <person name="Hannon G.J."/>
            <person name="Tsend-Ayush E."/>
            <person name="McMillan D."/>
            <person name="Attenborough R."/>
            <person name="Rens W."/>
            <person name="Ferguson-Smith M."/>
            <person name="Lefevre C.M."/>
            <person name="Sharp J.A."/>
            <person name="Nicholas K.R."/>
            <person name="Ray D.A."/>
            <person name="Kube M."/>
            <person name="Reinhardt R."/>
            <person name="Pringle T.H."/>
            <person name="Taylor J."/>
            <person name="Jones R.C."/>
            <person name="Nixon B."/>
            <person name="Dacheux J.L."/>
            <person name="Niwa H."/>
            <person name="Sekita Y."/>
            <person name="Huang X."/>
            <person name="Stark A."/>
            <person name="Kheradpour P."/>
            <person name="Kellis M."/>
            <person name="Flicek P."/>
            <person name="Chen Y."/>
            <person name="Webber C."/>
            <person name="Hardison R."/>
            <person name="Nelson J."/>
            <person name="Hallsworth-Pepin K."/>
            <person name="Delehaunty K."/>
            <person name="Markovic C."/>
            <person name="Minx P."/>
            <person name="Feng Y."/>
            <person name="Kremitzki C."/>
            <person name="Mitreva M."/>
            <person name="Glasscock J."/>
            <person name="Wylie T."/>
            <person name="Wohldmann P."/>
            <person name="Thiru P."/>
            <person name="Nhan M.N."/>
            <person name="Pohl C.S."/>
            <person name="Smith S.M."/>
            <person name="Hou S."/>
            <person name="Nefedov M."/>
            <person name="de Jong P.J."/>
            <person name="Renfree M.B."/>
            <person name="Mardis E.R."/>
            <person name="Wilson R.K."/>
        </authorList>
    </citation>
    <scope>NUCLEOTIDE SEQUENCE [LARGE SCALE GENOMIC DNA]</scope>
    <source>
        <strain evidence="4 5">Glennie</strain>
    </source>
</reference>
<feature type="domain" description="MROH2B-like HEAT-repeats" evidence="2">
    <location>
        <begin position="112"/>
        <end position="367"/>
    </location>
</feature>